<dbReference type="InterPro" id="IPR050707">
    <property type="entry name" value="HTH_MetabolicPath_Reg"/>
</dbReference>
<evidence type="ECO:0000256" key="4">
    <source>
        <dbReference type="SAM" id="MobiDB-lite"/>
    </source>
</evidence>
<dbReference type="Pfam" id="PF01614">
    <property type="entry name" value="IclR_C"/>
    <property type="match status" value="2"/>
</dbReference>
<keyword evidence="3" id="KW-0804">Transcription</keyword>
<dbReference type="Proteomes" id="UP000239494">
    <property type="component" value="Unassembled WGS sequence"/>
</dbReference>
<dbReference type="SMART" id="SM00346">
    <property type="entry name" value="HTH_ICLR"/>
    <property type="match status" value="2"/>
</dbReference>
<keyword evidence="8" id="KW-1185">Reference proteome</keyword>
<protein>
    <submittedName>
        <fullName evidence="7">IclR family transcriptional regulator</fullName>
    </submittedName>
</protein>
<dbReference type="InterPro" id="IPR029016">
    <property type="entry name" value="GAF-like_dom_sf"/>
</dbReference>
<feature type="domain" description="IclR-ED" evidence="6">
    <location>
        <begin position="87"/>
        <end position="281"/>
    </location>
</feature>
<dbReference type="SUPFAM" id="SSF55781">
    <property type="entry name" value="GAF domain-like"/>
    <property type="match status" value="2"/>
</dbReference>
<feature type="domain" description="HTH iclR-type" evidence="5">
    <location>
        <begin position="308"/>
        <end position="368"/>
    </location>
</feature>
<evidence type="ECO:0000256" key="2">
    <source>
        <dbReference type="ARBA" id="ARBA00023125"/>
    </source>
</evidence>
<dbReference type="GO" id="GO:0003700">
    <property type="term" value="F:DNA-binding transcription factor activity"/>
    <property type="evidence" value="ECO:0007669"/>
    <property type="project" value="TreeGrafter"/>
</dbReference>
<evidence type="ECO:0000313" key="8">
    <source>
        <dbReference type="Proteomes" id="UP000239494"/>
    </source>
</evidence>
<dbReference type="InterPro" id="IPR005471">
    <property type="entry name" value="Tscrpt_reg_IclR_N"/>
</dbReference>
<dbReference type="InterPro" id="IPR036390">
    <property type="entry name" value="WH_DNA-bd_sf"/>
</dbReference>
<evidence type="ECO:0000256" key="1">
    <source>
        <dbReference type="ARBA" id="ARBA00023015"/>
    </source>
</evidence>
<feature type="compositionally biased region" description="Basic and acidic residues" evidence="4">
    <location>
        <begin position="11"/>
        <end position="21"/>
    </location>
</feature>
<dbReference type="PROSITE" id="PS51078">
    <property type="entry name" value="ICLR_ED"/>
    <property type="match status" value="2"/>
</dbReference>
<dbReference type="InterPro" id="IPR014757">
    <property type="entry name" value="Tscrpt_reg_IclR_C"/>
</dbReference>
<dbReference type="GO" id="GO:0003677">
    <property type="term" value="F:DNA binding"/>
    <property type="evidence" value="ECO:0007669"/>
    <property type="project" value="UniProtKB-KW"/>
</dbReference>
<proteinExistence type="predicted"/>
<dbReference type="GO" id="GO:0045892">
    <property type="term" value="P:negative regulation of DNA-templated transcription"/>
    <property type="evidence" value="ECO:0007669"/>
    <property type="project" value="TreeGrafter"/>
</dbReference>
<dbReference type="EMBL" id="PVTF01000017">
    <property type="protein sequence ID" value="PRY34242.1"/>
    <property type="molecule type" value="Genomic_DNA"/>
</dbReference>
<dbReference type="Pfam" id="PF09339">
    <property type="entry name" value="HTH_IclR"/>
    <property type="match status" value="2"/>
</dbReference>
<organism evidence="7 8">
    <name type="scientific">Umezawaea tangerina</name>
    <dbReference type="NCBI Taxonomy" id="84725"/>
    <lineage>
        <taxon>Bacteria</taxon>
        <taxon>Bacillati</taxon>
        <taxon>Actinomycetota</taxon>
        <taxon>Actinomycetes</taxon>
        <taxon>Pseudonocardiales</taxon>
        <taxon>Pseudonocardiaceae</taxon>
        <taxon>Umezawaea</taxon>
    </lineage>
</organism>
<dbReference type="Gene3D" id="1.10.10.10">
    <property type="entry name" value="Winged helix-like DNA-binding domain superfamily/Winged helix DNA-binding domain"/>
    <property type="match status" value="2"/>
</dbReference>
<dbReference type="PANTHER" id="PTHR30136:SF34">
    <property type="entry name" value="TRANSCRIPTIONAL REGULATOR"/>
    <property type="match status" value="1"/>
</dbReference>
<dbReference type="SUPFAM" id="SSF46785">
    <property type="entry name" value="Winged helix' DNA-binding domain"/>
    <property type="match status" value="2"/>
</dbReference>
<evidence type="ECO:0000259" key="6">
    <source>
        <dbReference type="PROSITE" id="PS51078"/>
    </source>
</evidence>
<accession>A0A2T0SLF4</accession>
<dbReference type="OrthoDB" id="9807558at2"/>
<feature type="domain" description="IclR-ED" evidence="6">
    <location>
        <begin position="369"/>
        <end position="553"/>
    </location>
</feature>
<sequence>MSGAPRPRGPTRRDVTVRDAGEDTAGPFERGLAVLRAVAADPEPRLRRVDLTKSTGLARSTVDRITATWLHLGFLRAEGQDLVLAPRAMELGNAYLASCGLVEPLQPLVTRLADELDESVSLAVPDADGARLVAQSARRRALYLAFHVGGLLPDDRSAAGVVLAAAWTEDRYTAWRDRRTADPLDAGFPAVPALDTAATDREARFRARVTTAAARGWALDDQWVEPGLLALAVPVRDADGRAVAAVSVLSHAGRHTAASFPDTVLPRLREAVRDMEAALRGPHAAAEASVPTADELRSTKDELGMEFLETLARGVAVLKAFRFAPGGLTISAAAAASGLPRATARRALLVLREAGYAASDDRLFTLRPAVLDLGYSRLSSLTLADIAQPHLADLAAAVGESVSMAVLDGDRVRYVARVATTRITRIDIAIGTRFPAYATAMGRVLLAGLPAGRRAALLDATERRPLTGHTLVATADLVAAVDEVERAGWALVDQELQDGLRSLAVGVRDRSGAVVAAVNTALHVGRDEPAETVARLLPALREAVGRIEADLAVAFDQAQLVVQ</sequence>
<dbReference type="InterPro" id="IPR036388">
    <property type="entry name" value="WH-like_DNA-bd_sf"/>
</dbReference>
<keyword evidence="1" id="KW-0805">Transcription regulation</keyword>
<dbReference type="AlphaFoldDB" id="A0A2T0SLF4"/>
<gene>
    <name evidence="7" type="ORF">CLV43_11715</name>
</gene>
<evidence type="ECO:0000259" key="5">
    <source>
        <dbReference type="PROSITE" id="PS51077"/>
    </source>
</evidence>
<evidence type="ECO:0000256" key="3">
    <source>
        <dbReference type="ARBA" id="ARBA00023163"/>
    </source>
</evidence>
<name>A0A2T0SLF4_9PSEU</name>
<keyword evidence="2" id="KW-0238">DNA-binding</keyword>
<reference evidence="7 8" key="1">
    <citation type="submission" date="2018-03" db="EMBL/GenBank/DDBJ databases">
        <title>Genomic Encyclopedia of Archaeal and Bacterial Type Strains, Phase II (KMG-II): from individual species to whole genera.</title>
        <authorList>
            <person name="Goeker M."/>
        </authorList>
    </citation>
    <scope>NUCLEOTIDE SEQUENCE [LARGE SCALE GENOMIC DNA]</scope>
    <source>
        <strain evidence="7 8">DSM 44720</strain>
    </source>
</reference>
<dbReference type="Gene3D" id="3.30.450.40">
    <property type="match status" value="2"/>
</dbReference>
<evidence type="ECO:0000313" key="7">
    <source>
        <dbReference type="EMBL" id="PRY34242.1"/>
    </source>
</evidence>
<feature type="region of interest" description="Disordered" evidence="4">
    <location>
        <begin position="1"/>
        <end position="24"/>
    </location>
</feature>
<dbReference type="PROSITE" id="PS51077">
    <property type="entry name" value="HTH_ICLR"/>
    <property type="match status" value="1"/>
</dbReference>
<dbReference type="PANTHER" id="PTHR30136">
    <property type="entry name" value="HELIX-TURN-HELIX TRANSCRIPTIONAL REGULATOR, ICLR FAMILY"/>
    <property type="match status" value="1"/>
</dbReference>
<comment type="caution">
    <text evidence="7">The sequence shown here is derived from an EMBL/GenBank/DDBJ whole genome shotgun (WGS) entry which is preliminary data.</text>
</comment>